<comment type="function">
    <text evidence="11">Recruits TFIIH to the initiation complex and stimulates the RNA polymerase II C-terminal domain kinase and DNA-dependent ATPase activities of TFIIH. Both TFIIH and TFIIE are required for promoter clearance by RNA polymerase.</text>
</comment>
<keyword evidence="9" id="KW-0804">Transcription</keyword>
<keyword evidence="8" id="KW-0805">Transcription regulation</keyword>
<dbReference type="InterPro" id="IPR021600">
    <property type="entry name" value="TFIIE_asu_C"/>
</dbReference>
<proteinExistence type="inferred from homology"/>
<dbReference type="PROSITE" id="PS51344">
    <property type="entry name" value="HTH_TFE_IIE"/>
    <property type="match status" value="1"/>
</dbReference>
<evidence type="ECO:0000256" key="5">
    <source>
        <dbReference type="ARBA" id="ARBA00022771"/>
    </source>
</evidence>
<gene>
    <name evidence="17" type="ORF">KP79_PYT07173</name>
</gene>
<feature type="compositionally biased region" description="Acidic residues" evidence="15">
    <location>
        <begin position="368"/>
        <end position="377"/>
    </location>
</feature>
<name>A0A210PRQ3_MIZYE</name>
<dbReference type="OrthoDB" id="361102at2759"/>
<evidence type="ECO:0000256" key="14">
    <source>
        <dbReference type="ARBA" id="ARBA00080958"/>
    </source>
</evidence>
<evidence type="ECO:0000313" key="18">
    <source>
        <dbReference type="Proteomes" id="UP000242188"/>
    </source>
</evidence>
<evidence type="ECO:0000256" key="8">
    <source>
        <dbReference type="ARBA" id="ARBA00023015"/>
    </source>
</evidence>
<evidence type="ECO:0000256" key="7">
    <source>
        <dbReference type="ARBA" id="ARBA00022990"/>
    </source>
</evidence>
<dbReference type="GO" id="GO:0005673">
    <property type="term" value="C:transcription factor TFIIE complex"/>
    <property type="evidence" value="ECO:0007669"/>
    <property type="project" value="TreeGrafter"/>
</dbReference>
<reference evidence="17 18" key="1">
    <citation type="journal article" date="2017" name="Nat. Ecol. Evol.">
        <title>Scallop genome provides insights into evolution of bilaterian karyotype and development.</title>
        <authorList>
            <person name="Wang S."/>
            <person name="Zhang J."/>
            <person name="Jiao W."/>
            <person name="Li J."/>
            <person name="Xun X."/>
            <person name="Sun Y."/>
            <person name="Guo X."/>
            <person name="Huan P."/>
            <person name="Dong B."/>
            <person name="Zhang L."/>
            <person name="Hu X."/>
            <person name="Sun X."/>
            <person name="Wang J."/>
            <person name="Zhao C."/>
            <person name="Wang Y."/>
            <person name="Wang D."/>
            <person name="Huang X."/>
            <person name="Wang R."/>
            <person name="Lv J."/>
            <person name="Li Y."/>
            <person name="Zhang Z."/>
            <person name="Liu B."/>
            <person name="Lu W."/>
            <person name="Hui Y."/>
            <person name="Liang J."/>
            <person name="Zhou Z."/>
            <person name="Hou R."/>
            <person name="Li X."/>
            <person name="Liu Y."/>
            <person name="Li H."/>
            <person name="Ning X."/>
            <person name="Lin Y."/>
            <person name="Zhao L."/>
            <person name="Xing Q."/>
            <person name="Dou J."/>
            <person name="Li Y."/>
            <person name="Mao J."/>
            <person name="Guo H."/>
            <person name="Dou H."/>
            <person name="Li T."/>
            <person name="Mu C."/>
            <person name="Jiang W."/>
            <person name="Fu Q."/>
            <person name="Fu X."/>
            <person name="Miao Y."/>
            <person name="Liu J."/>
            <person name="Yu Q."/>
            <person name="Li R."/>
            <person name="Liao H."/>
            <person name="Li X."/>
            <person name="Kong Y."/>
            <person name="Jiang Z."/>
            <person name="Chourrout D."/>
            <person name="Li R."/>
            <person name="Bao Z."/>
        </authorList>
    </citation>
    <scope>NUCLEOTIDE SEQUENCE [LARGE SCALE GENOMIC DNA]</scope>
    <source>
        <strain evidence="17 18">PY_sf001</strain>
    </source>
</reference>
<keyword evidence="10" id="KW-0539">Nucleus</keyword>
<dbReference type="AlphaFoldDB" id="A0A210PRQ3"/>
<sequence length="422" mass="48069">MNEPDILTEVPETLKRLARLVTRGFYSMEHAIVIDLLVRNPCMKEDDIAELLRFDRKHLRALLNTLKNEKIVKMRMKVETDAEGKSTRHNYYFIGYQVFVNVVKYKLDHVRRKIEMEERDNTSRASFKCPSCCKSYTDLEADQLFDFMSQTFRCTFCECEVEEDESAMPKKDARTLLAKFNEQIQSVFDLLKECDDIKLAPELLEPEPTDIRHLRSHNASKQSSNKEGDSRIWSGDATRGTGFGYTDMESNVTITMDTEEEAQKRDKQKIKDRPEWMVKSTVQTTASSDVIDLPDRMDVAGPSGLDLPKHPNTNEIETLLIIHEKKRSGPPLPGASGTQGADSDSSSSDSEDEKTNKPKPTAAAAAVEEMESDEEESIPTVNVNGHPVPYHEVTSDIMAKMSPAEKEEYIRLGQEMYQDMYE</sequence>
<keyword evidence="3" id="KW-0597">Phosphoprotein</keyword>
<dbReference type="GO" id="GO:0008270">
    <property type="term" value="F:zinc ion binding"/>
    <property type="evidence" value="ECO:0007669"/>
    <property type="project" value="UniProtKB-KW"/>
</dbReference>
<comment type="subunit">
    <text evidence="12">Tetramer of two alpha and two beta chains. Interacts with TAF6/TAFII80. Interacts with ATF7IP. Interacts with SND1. Part of TBP-based Pol II pre-initiation complex (PIC), in which Pol II core assembles with general transcription factors and other specific initiation factors including GTF2E1, GTF2E2, GTF2F1, GTF2F2, TCEA1, ERCC2, ERCC3, GTF2H2, GTF2H3, GTF2H4, GTF2H5, GTF2A1, GTF2A2, GTF2B and TBP; this large multi-subunit PIC complex mediates DNA unwinding and targets Pol II core to the transcription start site where the first phosphodiester bond forms.</text>
</comment>
<evidence type="ECO:0000256" key="1">
    <source>
        <dbReference type="ARBA" id="ARBA00004123"/>
    </source>
</evidence>
<dbReference type="InterPro" id="IPR002853">
    <property type="entry name" value="TFIIE_asu"/>
</dbReference>
<feature type="region of interest" description="Disordered" evidence="15">
    <location>
        <begin position="210"/>
        <end position="246"/>
    </location>
</feature>
<evidence type="ECO:0000256" key="12">
    <source>
        <dbReference type="ARBA" id="ARBA00065242"/>
    </source>
</evidence>
<dbReference type="PANTHER" id="PTHR13097">
    <property type="entry name" value="TRANSCRIPTION INITIATION FACTOR IIE, ALPHA SUBUNIT"/>
    <property type="match status" value="1"/>
</dbReference>
<dbReference type="SMART" id="SM00531">
    <property type="entry name" value="TFIIE"/>
    <property type="match status" value="1"/>
</dbReference>
<dbReference type="STRING" id="6573.A0A210PRQ3"/>
<dbReference type="Gene3D" id="3.30.40.10">
    <property type="entry name" value="Zinc/RING finger domain, C3HC4 (zinc finger)"/>
    <property type="match status" value="1"/>
</dbReference>
<dbReference type="InterPro" id="IPR017919">
    <property type="entry name" value="TFIIE/TFIIEa_HTH"/>
</dbReference>
<evidence type="ECO:0000256" key="10">
    <source>
        <dbReference type="ARBA" id="ARBA00023242"/>
    </source>
</evidence>
<evidence type="ECO:0000256" key="15">
    <source>
        <dbReference type="SAM" id="MobiDB-lite"/>
    </source>
</evidence>
<evidence type="ECO:0000256" key="9">
    <source>
        <dbReference type="ARBA" id="ARBA00023163"/>
    </source>
</evidence>
<dbReference type="FunFam" id="3.30.40.10:FF:000087">
    <property type="entry name" value="General transcription factor IIE subunit 1"/>
    <property type="match status" value="1"/>
</dbReference>
<feature type="region of interest" description="Disordered" evidence="15">
    <location>
        <begin position="326"/>
        <end position="389"/>
    </location>
</feature>
<comment type="caution">
    <text evidence="17">The sequence shown here is derived from an EMBL/GenBank/DDBJ whole genome shotgun (WGS) entry which is preliminary data.</text>
</comment>
<dbReference type="PANTHER" id="PTHR13097:SF7">
    <property type="entry name" value="GENERAL TRANSCRIPTION FACTOR IIE SUBUNIT 1"/>
    <property type="match status" value="1"/>
</dbReference>
<keyword evidence="18" id="KW-1185">Reference proteome</keyword>
<evidence type="ECO:0000256" key="2">
    <source>
        <dbReference type="ARBA" id="ARBA00008947"/>
    </source>
</evidence>
<evidence type="ECO:0000256" key="4">
    <source>
        <dbReference type="ARBA" id="ARBA00022723"/>
    </source>
</evidence>
<evidence type="ECO:0000256" key="3">
    <source>
        <dbReference type="ARBA" id="ARBA00022553"/>
    </source>
</evidence>
<keyword evidence="7" id="KW-0007">Acetylation</keyword>
<dbReference type="Gene3D" id="6.10.140.1250">
    <property type="match status" value="1"/>
</dbReference>
<dbReference type="Proteomes" id="UP000242188">
    <property type="component" value="Unassembled WGS sequence"/>
</dbReference>
<evidence type="ECO:0000256" key="13">
    <source>
        <dbReference type="ARBA" id="ARBA00073913"/>
    </source>
</evidence>
<evidence type="ECO:0000256" key="11">
    <source>
        <dbReference type="ARBA" id="ARBA00025581"/>
    </source>
</evidence>
<dbReference type="GO" id="GO:0006367">
    <property type="term" value="P:transcription initiation at RNA polymerase II promoter"/>
    <property type="evidence" value="ECO:0007669"/>
    <property type="project" value="InterPro"/>
</dbReference>
<protein>
    <recommendedName>
        <fullName evidence="13">General transcription factor IIE subunit 1</fullName>
    </recommendedName>
    <alternativeName>
        <fullName evidence="14">Transcription initiation factor IIE subunit alpha</fullName>
    </alternativeName>
</protein>
<keyword evidence="5" id="KW-0863">Zinc-finger</keyword>
<dbReference type="SUPFAM" id="SSF57783">
    <property type="entry name" value="Zinc beta-ribbon"/>
    <property type="match status" value="1"/>
</dbReference>
<dbReference type="InterPro" id="IPR024550">
    <property type="entry name" value="TFIIEa/SarR/Rpc3_HTH_dom"/>
</dbReference>
<comment type="subcellular location">
    <subcellularLocation>
        <location evidence="1">Nucleus</location>
    </subcellularLocation>
</comment>
<dbReference type="InterPro" id="IPR013083">
    <property type="entry name" value="Znf_RING/FYVE/PHD"/>
</dbReference>
<feature type="domain" description="HTH TFE/IIEalpha-type" evidence="16">
    <location>
        <begin position="14"/>
        <end position="104"/>
    </location>
</feature>
<organism evidence="17 18">
    <name type="scientific">Mizuhopecten yessoensis</name>
    <name type="common">Japanese scallop</name>
    <name type="synonym">Patinopecten yessoensis</name>
    <dbReference type="NCBI Taxonomy" id="6573"/>
    <lineage>
        <taxon>Eukaryota</taxon>
        <taxon>Metazoa</taxon>
        <taxon>Spiralia</taxon>
        <taxon>Lophotrochozoa</taxon>
        <taxon>Mollusca</taxon>
        <taxon>Bivalvia</taxon>
        <taxon>Autobranchia</taxon>
        <taxon>Pteriomorphia</taxon>
        <taxon>Pectinida</taxon>
        <taxon>Pectinoidea</taxon>
        <taxon>Pectinidae</taxon>
        <taxon>Mizuhopecten</taxon>
    </lineage>
</organism>
<evidence type="ECO:0000256" key="6">
    <source>
        <dbReference type="ARBA" id="ARBA00022833"/>
    </source>
</evidence>
<dbReference type="InterPro" id="IPR039997">
    <property type="entry name" value="TFE"/>
</dbReference>
<dbReference type="Pfam" id="PF02002">
    <property type="entry name" value="TFIIE_alpha"/>
    <property type="match status" value="1"/>
</dbReference>
<evidence type="ECO:0000259" key="16">
    <source>
        <dbReference type="PROSITE" id="PS51344"/>
    </source>
</evidence>
<evidence type="ECO:0000313" key="17">
    <source>
        <dbReference type="EMBL" id="OWF39170.1"/>
    </source>
</evidence>
<keyword evidence="4" id="KW-0479">Metal-binding</keyword>
<accession>A0A210PRQ3</accession>
<comment type="similarity">
    <text evidence="2">Belongs to the TFIIE alpha subunit family.</text>
</comment>
<keyword evidence="6" id="KW-0862">Zinc</keyword>
<dbReference type="Pfam" id="PF11521">
    <property type="entry name" value="TFIIE-A_C"/>
    <property type="match status" value="1"/>
</dbReference>
<dbReference type="EMBL" id="NEDP02005539">
    <property type="protein sequence ID" value="OWF39170.1"/>
    <property type="molecule type" value="Genomic_DNA"/>
</dbReference>